<dbReference type="STRING" id="2074.BG845_03733"/>
<keyword evidence="4" id="KW-0285">Flavoprotein</keyword>
<keyword evidence="8" id="KW-0547">Nucleotide-binding</keyword>
<comment type="catalytic activity">
    <reaction evidence="11">
        <text>FMN + ATP + H(+) = FAD + diphosphate</text>
        <dbReference type="Rhea" id="RHEA:17237"/>
        <dbReference type="ChEBI" id="CHEBI:15378"/>
        <dbReference type="ChEBI" id="CHEBI:30616"/>
        <dbReference type="ChEBI" id="CHEBI:33019"/>
        <dbReference type="ChEBI" id="CHEBI:57692"/>
        <dbReference type="ChEBI" id="CHEBI:58210"/>
        <dbReference type="EC" id="2.7.7.2"/>
    </reaction>
</comment>
<dbReference type="AlphaFoldDB" id="A0A1Y2MUM7"/>
<dbReference type="Pfam" id="PF06574">
    <property type="entry name" value="FAD_syn"/>
    <property type="match status" value="1"/>
</dbReference>
<evidence type="ECO:0000256" key="4">
    <source>
        <dbReference type="ARBA" id="ARBA00022630"/>
    </source>
</evidence>
<evidence type="ECO:0000256" key="1">
    <source>
        <dbReference type="ARBA" id="ARBA00004726"/>
    </source>
</evidence>
<evidence type="ECO:0000313" key="14">
    <source>
        <dbReference type="Proteomes" id="UP000194360"/>
    </source>
</evidence>
<dbReference type="Proteomes" id="UP000194360">
    <property type="component" value="Unassembled WGS sequence"/>
</dbReference>
<dbReference type="EC" id="2.7.7.2" evidence="3"/>
<evidence type="ECO:0000256" key="11">
    <source>
        <dbReference type="ARBA" id="ARBA00049494"/>
    </source>
</evidence>
<accession>A0A1Y2MUM7</accession>
<dbReference type="EMBL" id="MIGB01000020">
    <property type="protein sequence ID" value="OSY38861.1"/>
    <property type="molecule type" value="Genomic_DNA"/>
</dbReference>
<dbReference type="InterPro" id="IPR014729">
    <property type="entry name" value="Rossmann-like_a/b/a_fold"/>
</dbReference>
<comment type="pathway">
    <text evidence="1">Cofactor biosynthesis; FAD biosynthesis; FAD from FMN: step 1/1.</text>
</comment>
<keyword evidence="10" id="KW-0067">ATP-binding</keyword>
<dbReference type="Gene3D" id="3.40.50.620">
    <property type="entry name" value="HUPs"/>
    <property type="match status" value="1"/>
</dbReference>
<dbReference type="GO" id="GO:0003919">
    <property type="term" value="F:FMN adenylyltransferase activity"/>
    <property type="evidence" value="ECO:0007669"/>
    <property type="project" value="UniProtKB-EC"/>
</dbReference>
<comment type="similarity">
    <text evidence="2">Belongs to the RibF family.</text>
</comment>
<evidence type="ECO:0000256" key="2">
    <source>
        <dbReference type="ARBA" id="ARBA00010214"/>
    </source>
</evidence>
<dbReference type="GO" id="GO:0005524">
    <property type="term" value="F:ATP binding"/>
    <property type="evidence" value="ECO:0007669"/>
    <property type="project" value="UniProtKB-KW"/>
</dbReference>
<dbReference type="PANTHER" id="PTHR22749">
    <property type="entry name" value="RIBOFLAVIN KINASE/FMN ADENYLYLTRANSFERASE"/>
    <property type="match status" value="1"/>
</dbReference>
<keyword evidence="9" id="KW-0274">FAD</keyword>
<name>A0A1Y2MUM7_PSEAH</name>
<dbReference type="RefSeq" id="WP_085913946.1">
    <property type="nucleotide sequence ID" value="NZ_AP018920.1"/>
</dbReference>
<evidence type="ECO:0000256" key="6">
    <source>
        <dbReference type="ARBA" id="ARBA00022679"/>
    </source>
</evidence>
<reference evidence="13 14" key="1">
    <citation type="submission" date="2016-09" db="EMBL/GenBank/DDBJ databases">
        <title>Pseudonocardia autotrophica DSM535, a candidate organism with high potential of specific P450 cytochromes.</title>
        <authorList>
            <person name="Grumaz C."/>
            <person name="Vainshtein Y."/>
            <person name="Kirstahler P."/>
            <person name="Sohn K."/>
        </authorList>
    </citation>
    <scope>NUCLEOTIDE SEQUENCE [LARGE SCALE GENOMIC DNA]</scope>
    <source>
        <strain evidence="13 14">DSM 535</strain>
    </source>
</reference>
<evidence type="ECO:0000259" key="12">
    <source>
        <dbReference type="Pfam" id="PF06574"/>
    </source>
</evidence>
<keyword evidence="14" id="KW-1185">Reference proteome</keyword>
<sequence>MTAALRTDPERAYWYGPREIPWSWGRSVVTLGVFDGLHRGHARLLGRAVELGGRRGLPVVLTTFDPHPATIAGPGRDTTAIVSLEQRAELALERGADAVLVLPFCEAVADTPAVDFVREVLVRGLRASDVVVGANFRFGRRGAGDVTLLRRLGPRHGFEAHGVPLLAGCSSTRVRELVSRGDVAAAAAVLGRAHEITGHHDRGTVRPTSPLLPAAGRYRVRVLGRETTAEMRTDGTVRVSALLPPGPVGLALLGRA</sequence>
<keyword evidence="6" id="KW-0808">Transferase</keyword>
<gene>
    <name evidence="13" type="primary">ribF_2</name>
    <name evidence="13" type="ORF">BG845_03733</name>
</gene>
<dbReference type="InterPro" id="IPR015864">
    <property type="entry name" value="FAD_synthase"/>
</dbReference>
<dbReference type="NCBIfam" id="TIGR00125">
    <property type="entry name" value="cyt_tran_rel"/>
    <property type="match status" value="1"/>
</dbReference>
<dbReference type="GO" id="GO:0006747">
    <property type="term" value="P:FAD biosynthetic process"/>
    <property type="evidence" value="ECO:0007669"/>
    <property type="project" value="UniProtKB-UniPathway"/>
</dbReference>
<dbReference type="InterPro" id="IPR004821">
    <property type="entry name" value="Cyt_trans-like"/>
</dbReference>
<evidence type="ECO:0000256" key="3">
    <source>
        <dbReference type="ARBA" id="ARBA00012393"/>
    </source>
</evidence>
<dbReference type="GO" id="GO:0009231">
    <property type="term" value="P:riboflavin biosynthetic process"/>
    <property type="evidence" value="ECO:0007669"/>
    <property type="project" value="InterPro"/>
</dbReference>
<keyword evidence="5" id="KW-0288">FMN</keyword>
<dbReference type="InterPro" id="IPR023468">
    <property type="entry name" value="Riboflavin_kinase"/>
</dbReference>
<evidence type="ECO:0000313" key="13">
    <source>
        <dbReference type="EMBL" id="OSY38861.1"/>
    </source>
</evidence>
<dbReference type="GO" id="GO:0008531">
    <property type="term" value="F:riboflavin kinase activity"/>
    <property type="evidence" value="ECO:0007669"/>
    <property type="project" value="TreeGrafter"/>
</dbReference>
<evidence type="ECO:0000256" key="10">
    <source>
        <dbReference type="ARBA" id="ARBA00022840"/>
    </source>
</evidence>
<organism evidence="13 14">
    <name type="scientific">Pseudonocardia autotrophica</name>
    <name type="common">Amycolata autotrophica</name>
    <name type="synonym">Nocardia autotrophica</name>
    <dbReference type="NCBI Taxonomy" id="2074"/>
    <lineage>
        <taxon>Bacteria</taxon>
        <taxon>Bacillati</taxon>
        <taxon>Actinomycetota</taxon>
        <taxon>Actinomycetes</taxon>
        <taxon>Pseudonocardiales</taxon>
        <taxon>Pseudonocardiaceae</taxon>
        <taxon>Pseudonocardia</taxon>
    </lineage>
</organism>
<dbReference type="UniPathway" id="UPA00277">
    <property type="reaction ID" value="UER00407"/>
</dbReference>
<dbReference type="OrthoDB" id="9803667at2"/>
<feature type="domain" description="FAD synthetase" evidence="12">
    <location>
        <begin position="24"/>
        <end position="166"/>
    </location>
</feature>
<protein>
    <recommendedName>
        <fullName evidence="3">FAD synthase</fullName>
        <ecNumber evidence="3">2.7.7.2</ecNumber>
    </recommendedName>
</protein>
<evidence type="ECO:0000256" key="9">
    <source>
        <dbReference type="ARBA" id="ARBA00022827"/>
    </source>
</evidence>
<evidence type="ECO:0000256" key="7">
    <source>
        <dbReference type="ARBA" id="ARBA00022695"/>
    </source>
</evidence>
<dbReference type="GO" id="GO:0009398">
    <property type="term" value="P:FMN biosynthetic process"/>
    <property type="evidence" value="ECO:0007669"/>
    <property type="project" value="TreeGrafter"/>
</dbReference>
<comment type="caution">
    <text evidence="13">The sequence shown here is derived from an EMBL/GenBank/DDBJ whole genome shotgun (WGS) entry which is preliminary data.</text>
</comment>
<evidence type="ECO:0000256" key="5">
    <source>
        <dbReference type="ARBA" id="ARBA00022643"/>
    </source>
</evidence>
<evidence type="ECO:0000256" key="8">
    <source>
        <dbReference type="ARBA" id="ARBA00022741"/>
    </source>
</evidence>
<dbReference type="CDD" id="cd02064">
    <property type="entry name" value="FAD_synthetase_N"/>
    <property type="match status" value="1"/>
</dbReference>
<dbReference type="PANTHER" id="PTHR22749:SF6">
    <property type="entry name" value="RIBOFLAVIN KINASE"/>
    <property type="match status" value="1"/>
</dbReference>
<keyword evidence="7" id="KW-0548">Nucleotidyltransferase</keyword>
<proteinExistence type="inferred from homology"/>
<dbReference type="SUPFAM" id="SSF52374">
    <property type="entry name" value="Nucleotidylyl transferase"/>
    <property type="match status" value="1"/>
</dbReference>